<sequence length="463" mass="51616">MVAHPILLYVWCPIAFIVLLLAATRDGRRLLTHCVRTLLNGKSPLRWLAGLLAGILPPVGWTMAFKLARNIPDEWRPDIHTHLLPILEALMLSPGGVVGLTLLLSPVAYFVRQRNKANSQGLVRLYPILVLCFPLWLKFLNYIALHIEWSDFQDVVAWVFYGVLHFASPFIAGWWIWGFGPPGAAIVFGITLGVQNFTGLCTHILLPTAAPWFYDEHPDWETLNVDYSFPGSSAGLVRVDKVLHTHLYQAAFKKSPVVFGALPSLHAATAMCCSLYVARYGGRWGHGVMFVYYSAMLWSTQYLHHHWAIDLFLGSALSLGAFTIATKALRSLETKHEQEATTRGVDRLFCWPSPHAHRYESLPTFHENVVFEHSEGIHDDEDEVAWAKKQQKRQRSASRLGEAWHDVESRGERSEWLELKDGLAASPSSASTDSLTLYSPSSSSGSSNGGGGSGESSRRTSTR</sequence>
<accession>A0A316UUB7</accession>
<dbReference type="GeneID" id="37027476"/>
<dbReference type="PANTHER" id="PTHR31310">
    <property type="match status" value="1"/>
</dbReference>
<feature type="transmembrane region" description="Helical" evidence="6">
    <location>
        <begin position="184"/>
        <end position="206"/>
    </location>
</feature>
<feature type="compositionally biased region" description="Polar residues" evidence="5">
    <location>
        <begin position="426"/>
        <end position="438"/>
    </location>
</feature>
<evidence type="ECO:0000256" key="6">
    <source>
        <dbReference type="SAM" id="Phobius"/>
    </source>
</evidence>
<keyword evidence="3 6" id="KW-1133">Transmembrane helix</keyword>
<comment type="subcellular location">
    <subcellularLocation>
        <location evidence="1">Membrane</location>
        <topology evidence="1">Multi-pass membrane protein</topology>
    </subcellularLocation>
</comment>
<evidence type="ECO:0000256" key="1">
    <source>
        <dbReference type="ARBA" id="ARBA00004141"/>
    </source>
</evidence>
<evidence type="ECO:0000313" key="9">
    <source>
        <dbReference type="Proteomes" id="UP000245884"/>
    </source>
</evidence>
<evidence type="ECO:0000256" key="2">
    <source>
        <dbReference type="ARBA" id="ARBA00022692"/>
    </source>
</evidence>
<dbReference type="EMBL" id="KZ819664">
    <property type="protein sequence ID" value="PWN28900.1"/>
    <property type="molecule type" value="Genomic_DNA"/>
</dbReference>
<dbReference type="CDD" id="cd03386">
    <property type="entry name" value="PAP2_Aur1_like"/>
    <property type="match status" value="1"/>
</dbReference>
<dbReference type="AlphaFoldDB" id="A0A316UUB7"/>
<feature type="transmembrane region" description="Helical" evidence="6">
    <location>
        <begin position="307"/>
        <end position="325"/>
    </location>
</feature>
<evidence type="ECO:0000259" key="7">
    <source>
        <dbReference type="Pfam" id="PF14378"/>
    </source>
</evidence>
<dbReference type="GO" id="GO:0006676">
    <property type="term" value="P:mannosyl diphosphorylinositol ceramide metabolic process"/>
    <property type="evidence" value="ECO:0007669"/>
    <property type="project" value="TreeGrafter"/>
</dbReference>
<feature type="transmembrane region" description="Helical" evidence="6">
    <location>
        <begin position="45"/>
        <end position="64"/>
    </location>
</feature>
<dbReference type="Proteomes" id="UP000245884">
    <property type="component" value="Unassembled WGS sequence"/>
</dbReference>
<dbReference type="InterPro" id="IPR052185">
    <property type="entry name" value="IPC_Synthase-Related"/>
</dbReference>
<dbReference type="STRING" id="1569628.A0A316UUB7"/>
<keyword evidence="9" id="KW-1185">Reference proteome</keyword>
<protein>
    <recommendedName>
        <fullName evidence="7">Inositolphosphotransferase Aur1/Ipt1 domain-containing protein</fullName>
    </recommendedName>
</protein>
<evidence type="ECO:0000256" key="3">
    <source>
        <dbReference type="ARBA" id="ARBA00022989"/>
    </source>
</evidence>
<evidence type="ECO:0000256" key="4">
    <source>
        <dbReference type="ARBA" id="ARBA00023136"/>
    </source>
</evidence>
<feature type="transmembrane region" description="Helical" evidence="6">
    <location>
        <begin position="257"/>
        <end position="277"/>
    </location>
</feature>
<dbReference type="GO" id="GO:0070916">
    <property type="term" value="C:inositol phosphoceramide synthase complex"/>
    <property type="evidence" value="ECO:0007669"/>
    <property type="project" value="TreeGrafter"/>
</dbReference>
<feature type="transmembrane region" description="Helical" evidence="6">
    <location>
        <begin position="123"/>
        <end position="143"/>
    </location>
</feature>
<dbReference type="GO" id="GO:0030148">
    <property type="term" value="P:sphingolipid biosynthetic process"/>
    <property type="evidence" value="ECO:0007669"/>
    <property type="project" value="TreeGrafter"/>
</dbReference>
<evidence type="ECO:0000313" key="8">
    <source>
        <dbReference type="EMBL" id="PWN28900.1"/>
    </source>
</evidence>
<keyword evidence="2 6" id="KW-0812">Transmembrane</keyword>
<proteinExistence type="predicted"/>
<keyword evidence="4 6" id="KW-0472">Membrane</keyword>
<dbReference type="OrthoDB" id="5784at2759"/>
<name>A0A316UUB7_9BASI</name>
<feature type="transmembrane region" description="Helical" evidence="6">
    <location>
        <begin position="155"/>
        <end position="177"/>
    </location>
</feature>
<feature type="region of interest" description="Disordered" evidence="5">
    <location>
        <begin position="423"/>
        <end position="463"/>
    </location>
</feature>
<dbReference type="InterPro" id="IPR026841">
    <property type="entry name" value="Aur1/Ipt1"/>
</dbReference>
<reference evidence="8 9" key="1">
    <citation type="journal article" date="2018" name="Mol. Biol. Evol.">
        <title>Broad Genomic Sampling Reveals a Smut Pathogenic Ancestry of the Fungal Clade Ustilaginomycotina.</title>
        <authorList>
            <person name="Kijpornyongpan T."/>
            <person name="Mondo S.J."/>
            <person name="Barry K."/>
            <person name="Sandor L."/>
            <person name="Lee J."/>
            <person name="Lipzen A."/>
            <person name="Pangilinan J."/>
            <person name="LaButti K."/>
            <person name="Hainaut M."/>
            <person name="Henrissat B."/>
            <person name="Grigoriev I.V."/>
            <person name="Spatafora J.W."/>
            <person name="Aime M.C."/>
        </authorList>
    </citation>
    <scope>NUCLEOTIDE SEQUENCE [LARGE SCALE GENOMIC DNA]</scope>
    <source>
        <strain evidence="8 9">MCA 5214</strain>
    </source>
</reference>
<dbReference type="PANTHER" id="PTHR31310:SF8">
    <property type="entry name" value="INOSITOLPHOSPHOTRANSFERASE 1"/>
    <property type="match status" value="1"/>
</dbReference>
<organism evidence="8 9">
    <name type="scientific">Jaminaea rosea</name>
    <dbReference type="NCBI Taxonomy" id="1569628"/>
    <lineage>
        <taxon>Eukaryota</taxon>
        <taxon>Fungi</taxon>
        <taxon>Dikarya</taxon>
        <taxon>Basidiomycota</taxon>
        <taxon>Ustilaginomycotina</taxon>
        <taxon>Exobasidiomycetes</taxon>
        <taxon>Microstromatales</taxon>
        <taxon>Microstromatales incertae sedis</taxon>
        <taxon>Jaminaea</taxon>
    </lineage>
</organism>
<feature type="domain" description="Inositolphosphotransferase Aur1/Ipt1" evidence="7">
    <location>
        <begin position="153"/>
        <end position="323"/>
    </location>
</feature>
<dbReference type="GO" id="GO:0016020">
    <property type="term" value="C:membrane"/>
    <property type="evidence" value="ECO:0007669"/>
    <property type="project" value="UniProtKB-SubCell"/>
</dbReference>
<dbReference type="Pfam" id="PF14378">
    <property type="entry name" value="PAP2_3"/>
    <property type="match status" value="1"/>
</dbReference>
<evidence type="ECO:0000256" key="5">
    <source>
        <dbReference type="SAM" id="MobiDB-lite"/>
    </source>
</evidence>
<feature type="transmembrane region" description="Helical" evidence="6">
    <location>
        <begin position="84"/>
        <end position="111"/>
    </location>
</feature>
<feature type="transmembrane region" description="Helical" evidence="6">
    <location>
        <begin position="6"/>
        <end position="24"/>
    </location>
</feature>
<feature type="transmembrane region" description="Helical" evidence="6">
    <location>
        <begin position="284"/>
        <end position="301"/>
    </location>
</feature>
<gene>
    <name evidence="8" type="ORF">BDZ90DRAFT_230908</name>
</gene>
<dbReference type="RefSeq" id="XP_025363512.1">
    <property type="nucleotide sequence ID" value="XM_025505653.1"/>
</dbReference>